<organism evidence="8 9">
    <name type="scientific">Penicillium nalgiovense</name>
    <dbReference type="NCBI Taxonomy" id="60175"/>
    <lineage>
        <taxon>Eukaryota</taxon>
        <taxon>Fungi</taxon>
        <taxon>Dikarya</taxon>
        <taxon>Ascomycota</taxon>
        <taxon>Pezizomycotina</taxon>
        <taxon>Eurotiomycetes</taxon>
        <taxon>Eurotiomycetidae</taxon>
        <taxon>Eurotiales</taxon>
        <taxon>Aspergillaceae</taxon>
        <taxon>Penicillium</taxon>
    </lineage>
</organism>
<dbReference type="InterPro" id="IPR006114">
    <property type="entry name" value="6PGDH_C"/>
</dbReference>
<dbReference type="SUPFAM" id="SSF48179">
    <property type="entry name" value="6-phosphogluconate dehydrogenase C-terminal domain-like"/>
    <property type="match status" value="1"/>
</dbReference>
<dbReference type="AlphaFoldDB" id="A0A9W4I0H7"/>
<proteinExistence type="inferred from homology"/>
<dbReference type="GO" id="GO:0019521">
    <property type="term" value="P:D-gluconate metabolic process"/>
    <property type="evidence" value="ECO:0007669"/>
    <property type="project" value="UniProtKB-KW"/>
</dbReference>
<dbReference type="Gene3D" id="3.40.50.720">
    <property type="entry name" value="NAD(P)-binding Rossmann-like Domain"/>
    <property type="match status" value="1"/>
</dbReference>
<dbReference type="PRINTS" id="PR00076">
    <property type="entry name" value="6PGDHDRGNASE"/>
</dbReference>
<comment type="caution">
    <text evidence="8">The sequence shown here is derived from an EMBL/GenBank/DDBJ whole genome shotgun (WGS) entry which is preliminary data.</text>
</comment>
<dbReference type="InterPro" id="IPR006183">
    <property type="entry name" value="Pgluconate_DH"/>
</dbReference>
<accession>A0A9W4I0H7</accession>
<feature type="domain" description="6-phosphogluconate dehydrogenase C-terminal" evidence="7">
    <location>
        <begin position="245"/>
        <end position="565"/>
    </location>
</feature>
<dbReference type="Pfam" id="PF00393">
    <property type="entry name" value="6PGD"/>
    <property type="match status" value="1"/>
</dbReference>
<dbReference type="FunFam" id="1.10.1040.10:FF:000040">
    <property type="entry name" value="6-phosphogluconate dehydrogenase, decarboxylating"/>
    <property type="match status" value="1"/>
</dbReference>
<name>A0A9W4I0H7_PENNA</name>
<evidence type="ECO:0000256" key="1">
    <source>
        <dbReference type="ARBA" id="ARBA00004874"/>
    </source>
</evidence>
<evidence type="ECO:0000256" key="3">
    <source>
        <dbReference type="ARBA" id="ARBA00013011"/>
    </source>
</evidence>
<comment type="pathway">
    <text evidence="1">Carbohydrate degradation; pentose phosphate pathway; D-ribulose 5-phosphate from D-glucose 6-phosphate (oxidative stage): step 3/3.</text>
</comment>
<dbReference type="GO" id="GO:0006098">
    <property type="term" value="P:pentose-phosphate shunt"/>
    <property type="evidence" value="ECO:0007669"/>
    <property type="project" value="UniProtKB-KW"/>
</dbReference>
<evidence type="ECO:0000313" key="8">
    <source>
        <dbReference type="EMBL" id="CAG8186008.1"/>
    </source>
</evidence>
<dbReference type="Pfam" id="PF03446">
    <property type="entry name" value="NAD_binding_2"/>
    <property type="match status" value="1"/>
</dbReference>
<dbReference type="PANTHER" id="PTHR11811">
    <property type="entry name" value="6-PHOSPHOGLUCONATE DEHYDROGENASE"/>
    <property type="match status" value="1"/>
</dbReference>
<keyword evidence="6" id="KW-0570">Pentose shunt</keyword>
<dbReference type="InterPro" id="IPR013328">
    <property type="entry name" value="6PGD_dom2"/>
</dbReference>
<dbReference type="Gene3D" id="1.10.1040.10">
    <property type="entry name" value="N-(1-d-carboxylethyl)-l-norvaline Dehydrogenase, domain 2"/>
    <property type="match status" value="1"/>
</dbReference>
<evidence type="ECO:0000256" key="6">
    <source>
        <dbReference type="ARBA" id="ARBA00023126"/>
    </source>
</evidence>
<dbReference type="InterPro" id="IPR008927">
    <property type="entry name" value="6-PGluconate_DH-like_C_sf"/>
</dbReference>
<dbReference type="OrthoDB" id="434986at2759"/>
<gene>
    <name evidence="8" type="ORF">PNAL_LOCUS7069</name>
</gene>
<dbReference type="EMBL" id="CAJVNV010000399">
    <property type="protein sequence ID" value="CAG8186008.1"/>
    <property type="molecule type" value="Genomic_DNA"/>
</dbReference>
<evidence type="ECO:0000259" key="7">
    <source>
        <dbReference type="SMART" id="SM01350"/>
    </source>
</evidence>
<dbReference type="FunFam" id="3.40.50.720:FF:000634">
    <property type="entry name" value="6-phosphogluconate dehydrogenase, decarboxylating"/>
    <property type="match status" value="1"/>
</dbReference>
<comment type="similarity">
    <text evidence="2">Belongs to the 6-phosphogluconate dehydrogenase family.</text>
</comment>
<keyword evidence="4" id="KW-0560">Oxidoreductase</keyword>
<dbReference type="GO" id="GO:0004616">
    <property type="term" value="F:phosphogluconate dehydrogenase (decarboxylating) activity"/>
    <property type="evidence" value="ECO:0007669"/>
    <property type="project" value="UniProtKB-EC"/>
</dbReference>
<sequence length="567" mass="62759">MLTTPGSVTRSPQDYCSRRANIVPDIYVSISPAYFASELRITTHELALQNQDQFTMTSAIKSIGVVGAGNMGSMMTLRFAELGLQVSVWDVVKKNVDEVVNYAKQDDAITGRVQGFYDINKFTKSLEGKSERKLFMFSITHGHPADEVLRMIKPDLKEGDIVLDGGNENYRNTERRQRECEEIGVSWIGMGVSGGYQSARRGPSLSPGGDAKALEIVMPFLESYAAHDPKTGAPCVKRMGPGGSGHYIKMVHNGIEGGMLSALAETWQYMHEGLAMEHGKIGDVFNKWSESGELRGNYLVNIGADMLHKKRTPHGDRKGEGASRDNGYVLDDVLDKVVQDDDNTEGTPYWCLMESASRHVSCPTLAAAHYLRVASGNRIERARVAKKMEMPMPKPIEGTRDHAVIVENLRQAVFCSFLASFCQGLELISRASKEEGWNVNLGDCLQIWRAGCIIKSDFIADLLQPALAANNELTNAKFVDAVSHELRQKFHSLKQIVMEGTMFDQYIPALSATLEYLKYEGGLGLPTQFMEAQMDYFGSHSYNKPGIPGEDPGPVHKGPHHYEWLPA</sequence>
<dbReference type="EC" id="1.1.1.44" evidence="3"/>
<dbReference type="SUPFAM" id="SSF51735">
    <property type="entry name" value="NAD(P)-binding Rossmann-fold domains"/>
    <property type="match status" value="1"/>
</dbReference>
<dbReference type="InterPro" id="IPR036291">
    <property type="entry name" value="NAD(P)-bd_dom_sf"/>
</dbReference>
<protein>
    <recommendedName>
        <fullName evidence="3">phosphogluconate dehydrogenase (NADP(+)-dependent, decarboxylating)</fullName>
        <ecNumber evidence="3">1.1.1.44</ecNumber>
    </recommendedName>
</protein>
<keyword evidence="5" id="KW-0311">Gluconate utilization</keyword>
<evidence type="ECO:0000256" key="5">
    <source>
        <dbReference type="ARBA" id="ARBA00023064"/>
    </source>
</evidence>
<reference evidence="8" key="1">
    <citation type="submission" date="2021-07" db="EMBL/GenBank/DDBJ databases">
        <authorList>
            <person name="Branca A.L. A."/>
        </authorList>
    </citation>
    <scope>NUCLEOTIDE SEQUENCE</scope>
</reference>
<evidence type="ECO:0000313" key="9">
    <source>
        <dbReference type="Proteomes" id="UP001153461"/>
    </source>
</evidence>
<evidence type="ECO:0000256" key="2">
    <source>
        <dbReference type="ARBA" id="ARBA00008419"/>
    </source>
</evidence>
<dbReference type="SMART" id="SM01350">
    <property type="entry name" value="6PGD"/>
    <property type="match status" value="1"/>
</dbReference>
<dbReference type="Proteomes" id="UP001153461">
    <property type="component" value="Unassembled WGS sequence"/>
</dbReference>
<evidence type="ECO:0000256" key="4">
    <source>
        <dbReference type="ARBA" id="ARBA00023002"/>
    </source>
</evidence>
<dbReference type="GO" id="GO:0050661">
    <property type="term" value="F:NADP binding"/>
    <property type="evidence" value="ECO:0007669"/>
    <property type="project" value="InterPro"/>
</dbReference>
<dbReference type="InterPro" id="IPR006115">
    <property type="entry name" value="6PGDH_NADP-bd"/>
</dbReference>